<dbReference type="GO" id="GO:0051539">
    <property type="term" value="F:4 iron, 4 sulfur cluster binding"/>
    <property type="evidence" value="ECO:0007669"/>
    <property type="project" value="UniProtKB-UniRule"/>
</dbReference>
<dbReference type="InterPro" id="IPR004559">
    <property type="entry name" value="HemW-like"/>
</dbReference>
<proteinExistence type="inferred from homology"/>
<comment type="caution">
    <text evidence="4">The sequence shown here is derived from an EMBL/GenBank/DDBJ whole genome shotgun (WGS) entry which is preliminary data.</text>
</comment>
<dbReference type="InterPro" id="IPR006638">
    <property type="entry name" value="Elp3/MiaA/NifB-like_rSAM"/>
</dbReference>
<dbReference type="InterPro" id="IPR058240">
    <property type="entry name" value="rSAM_sf"/>
</dbReference>
<dbReference type="PANTHER" id="PTHR13932">
    <property type="entry name" value="COPROPORPHYRINIGEN III OXIDASE"/>
    <property type="match status" value="1"/>
</dbReference>
<keyword evidence="2" id="KW-0408">Iron</keyword>
<dbReference type="SFLD" id="SFLDF00562">
    <property type="entry name" value="HemN-like__clustered_with_heat"/>
    <property type="match status" value="1"/>
</dbReference>
<sequence>MIYFHIPFCKQACHYCDFHFSTSLKYKEDMLQAMHKELQIRASYLEDKTVQSIYFGGGTPSILEADEVSRLIDQVGRYFEIATGAEITLEANPDDLDKVKIQKLRNTPINRFSIGIQSFYEEDLKWMNRAHNALEAQSSIMRVQDAGFENITCDLIYGYPLLTDEKWKSNMQRLIDFEIPHISSYAMTVENRTALDHFIKQGTAAPLNEDQSAEQMLILIETLISKGFEHYEISNFAKPGKYAKHNTNYWKGKHYLGIGPSAHSFNGTSRAWNIANNAKYCTGILENSFHLETEQLSLEDRVNEYIMTSLRTMWGIDLDKVKNDFGADIENYLTKEVRQFVEKGEVELTDHTLRLTSAGKLVADHIASALFLIDETQL</sequence>
<keyword evidence="2" id="KW-0949">S-adenosyl-L-methionine</keyword>
<dbReference type="Pfam" id="PF06969">
    <property type="entry name" value="HemN_C"/>
    <property type="match status" value="1"/>
</dbReference>
<comment type="subcellular location">
    <subcellularLocation>
        <location evidence="2">Cytoplasm</location>
    </subcellularLocation>
</comment>
<evidence type="ECO:0000313" key="4">
    <source>
        <dbReference type="EMBL" id="TJY68218.1"/>
    </source>
</evidence>
<keyword evidence="2" id="KW-0411">Iron-sulfur</keyword>
<dbReference type="RefSeq" id="WP_136819088.1">
    <property type="nucleotide sequence ID" value="NZ_BMJX01000001.1"/>
</dbReference>
<organism evidence="4 5">
    <name type="scientific">Sphingobacterium alkalisoli</name>
    <dbReference type="NCBI Taxonomy" id="1874115"/>
    <lineage>
        <taxon>Bacteria</taxon>
        <taxon>Pseudomonadati</taxon>
        <taxon>Bacteroidota</taxon>
        <taxon>Sphingobacteriia</taxon>
        <taxon>Sphingobacteriales</taxon>
        <taxon>Sphingobacteriaceae</taxon>
        <taxon>Sphingobacterium</taxon>
    </lineage>
</organism>
<dbReference type="GO" id="GO:0004109">
    <property type="term" value="F:coproporphyrinogen oxidase activity"/>
    <property type="evidence" value="ECO:0007669"/>
    <property type="project" value="InterPro"/>
</dbReference>
<evidence type="ECO:0000256" key="1">
    <source>
        <dbReference type="ARBA" id="ARBA00006100"/>
    </source>
</evidence>
<dbReference type="GO" id="GO:0046872">
    <property type="term" value="F:metal ion binding"/>
    <property type="evidence" value="ECO:0007669"/>
    <property type="project" value="UniProtKB-UniRule"/>
</dbReference>
<dbReference type="Pfam" id="PF04055">
    <property type="entry name" value="Radical_SAM"/>
    <property type="match status" value="1"/>
</dbReference>
<keyword evidence="2" id="KW-0004">4Fe-4S</keyword>
<keyword evidence="2" id="KW-0143">Chaperone</keyword>
<dbReference type="SFLD" id="SFLDS00029">
    <property type="entry name" value="Radical_SAM"/>
    <property type="match status" value="1"/>
</dbReference>
<dbReference type="SUPFAM" id="SSF102114">
    <property type="entry name" value="Radical SAM enzymes"/>
    <property type="match status" value="1"/>
</dbReference>
<dbReference type="SMART" id="SM00729">
    <property type="entry name" value="Elp3"/>
    <property type="match status" value="1"/>
</dbReference>
<dbReference type="Gene3D" id="3.80.30.20">
    <property type="entry name" value="tm_1862 like domain"/>
    <property type="match status" value="1"/>
</dbReference>
<comment type="similarity">
    <text evidence="1">Belongs to the anaerobic coproporphyrinogen-III oxidase family. HemW subfamily.</text>
</comment>
<evidence type="ECO:0000313" key="5">
    <source>
        <dbReference type="Proteomes" id="UP000309872"/>
    </source>
</evidence>
<dbReference type="InterPro" id="IPR007197">
    <property type="entry name" value="rSAM"/>
</dbReference>
<protein>
    <recommendedName>
        <fullName evidence="2">Heme chaperone HemW</fullName>
    </recommendedName>
</protein>
<comment type="function">
    <text evidence="2">Probably acts as a heme chaperone, transferring heme to an unknown acceptor. Binds one molecule of heme per monomer, possibly covalently. Binds 1 [4Fe-4S] cluster. The cluster is coordinated with 3 cysteines and an exchangeable S-adenosyl-L-methionine.</text>
</comment>
<evidence type="ECO:0000259" key="3">
    <source>
        <dbReference type="PROSITE" id="PS51918"/>
    </source>
</evidence>
<name>A0A4U0H8X2_9SPHI</name>
<keyword evidence="2" id="KW-0963">Cytoplasm</keyword>
<feature type="domain" description="Radical SAM core" evidence="3">
    <location>
        <begin position="1"/>
        <end position="229"/>
    </location>
</feature>
<gene>
    <name evidence="4" type="primary">hemW</name>
    <name evidence="4" type="ORF">FAZ19_02895</name>
</gene>
<dbReference type="EMBL" id="SUKA01000001">
    <property type="protein sequence ID" value="TJY68218.1"/>
    <property type="molecule type" value="Genomic_DNA"/>
</dbReference>
<dbReference type="InterPro" id="IPR023404">
    <property type="entry name" value="rSAM_horseshoe"/>
</dbReference>
<dbReference type="GO" id="GO:0005737">
    <property type="term" value="C:cytoplasm"/>
    <property type="evidence" value="ECO:0007669"/>
    <property type="project" value="UniProtKB-SubCell"/>
</dbReference>
<reference evidence="4 5" key="1">
    <citation type="submission" date="2019-04" db="EMBL/GenBank/DDBJ databases">
        <title>Sphingobacterium olei sp. nov., isolated from oil-contaminated soil.</title>
        <authorList>
            <person name="Liu B."/>
        </authorList>
    </citation>
    <scope>NUCLEOTIDE SEQUENCE [LARGE SCALE GENOMIC DNA]</scope>
    <source>
        <strain evidence="4 5">Y3L14</strain>
    </source>
</reference>
<dbReference type="GO" id="GO:0006779">
    <property type="term" value="P:porphyrin-containing compound biosynthetic process"/>
    <property type="evidence" value="ECO:0007669"/>
    <property type="project" value="InterPro"/>
</dbReference>
<dbReference type="PANTHER" id="PTHR13932:SF5">
    <property type="entry name" value="RADICAL S-ADENOSYL METHIONINE DOMAIN-CONTAINING PROTEIN 1, MITOCHONDRIAL"/>
    <property type="match status" value="1"/>
</dbReference>
<keyword evidence="2" id="KW-0479">Metal-binding</keyword>
<dbReference type="InterPro" id="IPR010723">
    <property type="entry name" value="HemN_C"/>
</dbReference>
<evidence type="ECO:0000256" key="2">
    <source>
        <dbReference type="RuleBase" id="RU364116"/>
    </source>
</evidence>
<dbReference type="Gene3D" id="1.10.10.920">
    <property type="match status" value="1"/>
</dbReference>
<keyword evidence="5" id="KW-1185">Reference proteome</keyword>
<dbReference type="OrthoDB" id="9808022at2"/>
<dbReference type="AlphaFoldDB" id="A0A4U0H8X2"/>
<accession>A0A4U0H8X2</accession>
<dbReference type="SFLD" id="SFLDG01065">
    <property type="entry name" value="anaerobic_coproporphyrinogen-I"/>
    <property type="match status" value="1"/>
</dbReference>
<dbReference type="Proteomes" id="UP000309872">
    <property type="component" value="Unassembled WGS sequence"/>
</dbReference>
<keyword evidence="2" id="KW-0349">Heme</keyword>
<dbReference type="NCBIfam" id="TIGR00539">
    <property type="entry name" value="hemN_rel"/>
    <property type="match status" value="1"/>
</dbReference>
<dbReference type="PROSITE" id="PS51918">
    <property type="entry name" value="RADICAL_SAM"/>
    <property type="match status" value="1"/>
</dbReference>
<dbReference type="SFLD" id="SFLDF00288">
    <property type="entry name" value="HemN-like__clustered_with_nucl"/>
    <property type="match status" value="1"/>
</dbReference>
<dbReference type="InterPro" id="IPR034505">
    <property type="entry name" value="Coproporphyrinogen-III_oxidase"/>
</dbReference>